<keyword evidence="3" id="KW-1185">Reference proteome</keyword>
<feature type="compositionally biased region" description="Gly residues" evidence="1">
    <location>
        <begin position="132"/>
        <end position="142"/>
    </location>
</feature>
<proteinExistence type="predicted"/>
<evidence type="ECO:0000313" key="2">
    <source>
        <dbReference type="EMBL" id="KAK4157003.1"/>
    </source>
</evidence>
<dbReference type="Gene3D" id="3.10.450.50">
    <property type="match status" value="1"/>
</dbReference>
<dbReference type="EMBL" id="MU856857">
    <property type="protein sequence ID" value="KAK4157003.1"/>
    <property type="molecule type" value="Genomic_DNA"/>
</dbReference>
<reference evidence="2" key="2">
    <citation type="submission" date="2023-05" db="EMBL/GenBank/DDBJ databases">
        <authorList>
            <consortium name="Lawrence Berkeley National Laboratory"/>
            <person name="Steindorff A."/>
            <person name="Hensen N."/>
            <person name="Bonometti L."/>
            <person name="Westerberg I."/>
            <person name="Brannstrom I.O."/>
            <person name="Guillou S."/>
            <person name="Cros-Aarteil S."/>
            <person name="Calhoun S."/>
            <person name="Haridas S."/>
            <person name="Kuo A."/>
            <person name="Mondo S."/>
            <person name="Pangilinan J."/>
            <person name="Riley R."/>
            <person name="Labutti K."/>
            <person name="Andreopoulos B."/>
            <person name="Lipzen A."/>
            <person name="Chen C."/>
            <person name="Yanf M."/>
            <person name="Daum C."/>
            <person name="Ng V."/>
            <person name="Clum A."/>
            <person name="Ohm R."/>
            <person name="Martin F."/>
            <person name="Silar P."/>
            <person name="Natvig D."/>
            <person name="Lalanne C."/>
            <person name="Gautier V."/>
            <person name="Ament-Velasquez S.L."/>
            <person name="Kruys A."/>
            <person name="Hutchinson M.I."/>
            <person name="Powell A.J."/>
            <person name="Barry K."/>
            <person name="Miller A.N."/>
            <person name="Grigoriev I.V."/>
            <person name="Debuchy R."/>
            <person name="Gladieux P."/>
            <person name="Thoren M.H."/>
            <person name="Johannesson H."/>
        </authorList>
    </citation>
    <scope>NUCLEOTIDE SEQUENCE</scope>
    <source>
        <strain evidence="2">CBS 538.74</strain>
    </source>
</reference>
<feature type="region of interest" description="Disordered" evidence="1">
    <location>
        <begin position="43"/>
        <end position="63"/>
    </location>
</feature>
<accession>A0AAN6VSJ5</accession>
<dbReference type="AlphaFoldDB" id="A0AAN6VSJ5"/>
<protein>
    <submittedName>
        <fullName evidence="2">Uncharacterized protein</fullName>
    </submittedName>
</protein>
<feature type="region of interest" description="Disordered" evidence="1">
    <location>
        <begin position="119"/>
        <end position="142"/>
    </location>
</feature>
<comment type="caution">
    <text evidence="2">The sequence shown here is derived from an EMBL/GenBank/DDBJ whole genome shotgun (WGS) entry which is preliminary data.</text>
</comment>
<sequence>MTTTTTTTTTPPLPPSPQARLTYLYQDLTRLSQIASPHIILHPADRNLSSSSPTPRSPPPLTGIAAAQQHEEQLLAATGGTLVMDVESITVGADGVFGCVLGVLRAGCSQAPIEGGNNNGGRGLLGEEGRGEGYGSSGGGSQEGIIRGRRIEMAFCGLWRFDGAGRAVEHWENAADPEALERWLRGE</sequence>
<evidence type="ECO:0000256" key="1">
    <source>
        <dbReference type="SAM" id="MobiDB-lite"/>
    </source>
</evidence>
<organism evidence="2 3">
    <name type="scientific">Chaetomidium leptoderma</name>
    <dbReference type="NCBI Taxonomy" id="669021"/>
    <lineage>
        <taxon>Eukaryota</taxon>
        <taxon>Fungi</taxon>
        <taxon>Dikarya</taxon>
        <taxon>Ascomycota</taxon>
        <taxon>Pezizomycotina</taxon>
        <taxon>Sordariomycetes</taxon>
        <taxon>Sordariomycetidae</taxon>
        <taxon>Sordariales</taxon>
        <taxon>Chaetomiaceae</taxon>
        <taxon>Chaetomidium</taxon>
    </lineage>
</organism>
<dbReference type="Proteomes" id="UP001302745">
    <property type="component" value="Unassembled WGS sequence"/>
</dbReference>
<name>A0AAN6VSJ5_9PEZI</name>
<gene>
    <name evidence="2" type="ORF">C8A00DRAFT_12105</name>
</gene>
<evidence type="ECO:0000313" key="3">
    <source>
        <dbReference type="Proteomes" id="UP001302745"/>
    </source>
</evidence>
<reference evidence="2" key="1">
    <citation type="journal article" date="2023" name="Mol. Phylogenet. Evol.">
        <title>Genome-scale phylogeny and comparative genomics of the fungal order Sordariales.</title>
        <authorList>
            <person name="Hensen N."/>
            <person name="Bonometti L."/>
            <person name="Westerberg I."/>
            <person name="Brannstrom I.O."/>
            <person name="Guillou S."/>
            <person name="Cros-Aarteil S."/>
            <person name="Calhoun S."/>
            <person name="Haridas S."/>
            <person name="Kuo A."/>
            <person name="Mondo S."/>
            <person name="Pangilinan J."/>
            <person name="Riley R."/>
            <person name="LaButti K."/>
            <person name="Andreopoulos B."/>
            <person name="Lipzen A."/>
            <person name="Chen C."/>
            <person name="Yan M."/>
            <person name="Daum C."/>
            <person name="Ng V."/>
            <person name="Clum A."/>
            <person name="Steindorff A."/>
            <person name="Ohm R.A."/>
            <person name="Martin F."/>
            <person name="Silar P."/>
            <person name="Natvig D.O."/>
            <person name="Lalanne C."/>
            <person name="Gautier V."/>
            <person name="Ament-Velasquez S.L."/>
            <person name="Kruys A."/>
            <person name="Hutchinson M.I."/>
            <person name="Powell A.J."/>
            <person name="Barry K."/>
            <person name="Miller A.N."/>
            <person name="Grigoriev I.V."/>
            <person name="Debuchy R."/>
            <person name="Gladieux P."/>
            <person name="Hiltunen Thoren M."/>
            <person name="Johannesson H."/>
        </authorList>
    </citation>
    <scope>NUCLEOTIDE SEQUENCE</scope>
    <source>
        <strain evidence="2">CBS 538.74</strain>
    </source>
</reference>